<protein>
    <recommendedName>
        <fullName evidence="4">DNA mismatch repair protein MutL</fullName>
    </recommendedName>
</protein>
<dbReference type="CDD" id="cd00782">
    <property type="entry name" value="MutL_Trans"/>
    <property type="match status" value="1"/>
</dbReference>
<dbReference type="Gene3D" id="3.30.1540.20">
    <property type="entry name" value="MutL, C-terminal domain, dimerisation subdomain"/>
    <property type="match status" value="1"/>
</dbReference>
<accession>A0ABR7MVN2</accession>
<dbReference type="SUPFAM" id="SSF54211">
    <property type="entry name" value="Ribosomal protein S5 domain 2-like"/>
    <property type="match status" value="1"/>
</dbReference>
<feature type="region of interest" description="Disordered" evidence="5">
    <location>
        <begin position="385"/>
        <end position="477"/>
    </location>
</feature>
<feature type="compositionally biased region" description="Basic and acidic residues" evidence="5">
    <location>
        <begin position="402"/>
        <end position="422"/>
    </location>
</feature>
<name>A0ABR7MVN2_9FIRM</name>
<dbReference type="SUPFAM" id="SSF55874">
    <property type="entry name" value="ATPase domain of HSP90 chaperone/DNA topoisomerase II/histidine kinase"/>
    <property type="match status" value="1"/>
</dbReference>
<dbReference type="PROSITE" id="PS00058">
    <property type="entry name" value="DNA_MISMATCH_REPAIR_1"/>
    <property type="match status" value="1"/>
</dbReference>
<keyword evidence="2 4" id="KW-0227">DNA damage</keyword>
<dbReference type="InterPro" id="IPR036890">
    <property type="entry name" value="HATPase_C_sf"/>
</dbReference>
<feature type="compositionally biased region" description="Polar residues" evidence="5">
    <location>
        <begin position="457"/>
        <end position="471"/>
    </location>
</feature>
<dbReference type="SMART" id="SM00853">
    <property type="entry name" value="MutL_C"/>
    <property type="match status" value="1"/>
</dbReference>
<evidence type="ECO:0000259" key="6">
    <source>
        <dbReference type="SMART" id="SM00853"/>
    </source>
</evidence>
<dbReference type="HAMAP" id="MF_00149">
    <property type="entry name" value="DNA_mis_repair"/>
    <property type="match status" value="1"/>
</dbReference>
<evidence type="ECO:0000256" key="1">
    <source>
        <dbReference type="ARBA" id="ARBA00006082"/>
    </source>
</evidence>
<dbReference type="EMBL" id="JACRSW010000032">
    <property type="protein sequence ID" value="MBC8557856.1"/>
    <property type="molecule type" value="Genomic_DNA"/>
</dbReference>
<dbReference type="InterPro" id="IPR042121">
    <property type="entry name" value="MutL_C_regsub"/>
</dbReference>
<evidence type="ECO:0000256" key="5">
    <source>
        <dbReference type="SAM" id="MobiDB-lite"/>
    </source>
</evidence>
<dbReference type="InterPro" id="IPR014790">
    <property type="entry name" value="MutL_C"/>
</dbReference>
<dbReference type="InterPro" id="IPR020568">
    <property type="entry name" value="Ribosomal_Su5_D2-typ_SF"/>
</dbReference>
<feature type="domain" description="MutL C-terminal dimerisation" evidence="6">
    <location>
        <begin position="523"/>
        <end position="667"/>
    </location>
</feature>
<dbReference type="SUPFAM" id="SSF118116">
    <property type="entry name" value="DNA mismatch repair protein MutL"/>
    <property type="match status" value="1"/>
</dbReference>
<sequence>MAKIHVLSQDTINQIAAGEVVERPMAVVKELIENAIDAKASAVTVEIADGGKALIRITDNGSGIAADDIELAFLPHATSKIQNVEDLLAVSSLGFRGEALASIAAVSQLEMVTKTRDALMGTRYRIEGGDKKEIENVGCPDGTTFLVRNLFYNTPARLKFLKTSQTEAGYISGLVERMALSHPDIAFRFINQKQNRLSTSGNGNLKDVIYHIYGREVTSNLIEVQSREVFCTLSGYIGKPVISRGNRGMMNYFINGRYIKSPIIHRAIEEAYAPYSMQHRYPFTVLHIQIDAKYIDVNVHPQKMELRFNNEKEVFQSIYHGISEALRHREFIPDVTFHSEKKEEKKKAQPHIEPFEVKRQAQMNASGHLTPKDSLKALETLSKDLPDQKGSLEKQAVSQKTPFDEKETKERQKIFTNQEKEVINQSVYPSQSQPMDNTKNSLQQADGTSRRQKSGEDTSSMVQQQTASENPVTLHIPQEHTKSMVAEKAEYNTSRSVPVTNVVQQDLFEEGILSAKAQKEIKIIGQVFSTYWVLQYEDKMYMIDQHAAHEKVLYERFMKELEQKKIMTQYMNPPIILSLSMVQQQAVEENLELLESLGYQIENFGGKEYAVNGVPANLPNVGSKDLLIEIIDSMTTEISGKGRTPQMLKEKIASMSCKAAVKGNNKLPREEVEELLKELMTLENPYHCPHGRPTMISMTKSELEKKFKRIV</sequence>
<reference evidence="8 9" key="1">
    <citation type="submission" date="2020-08" db="EMBL/GenBank/DDBJ databases">
        <title>Genome public.</title>
        <authorList>
            <person name="Liu C."/>
            <person name="Sun Q."/>
        </authorList>
    </citation>
    <scope>NUCLEOTIDE SEQUENCE [LARGE SCALE GENOMIC DNA]</scope>
    <source>
        <strain evidence="8 9">BX3</strain>
    </source>
</reference>
<keyword evidence="3 4" id="KW-0234">DNA repair</keyword>
<dbReference type="InterPro" id="IPR038973">
    <property type="entry name" value="MutL/Mlh/Pms-like"/>
</dbReference>
<keyword evidence="8" id="KW-0378">Hydrolase</keyword>
<comment type="caution">
    <text evidence="8">The sequence shown here is derived from an EMBL/GenBank/DDBJ whole genome shotgun (WGS) entry which is preliminary data.</text>
</comment>
<evidence type="ECO:0000256" key="2">
    <source>
        <dbReference type="ARBA" id="ARBA00022763"/>
    </source>
</evidence>
<keyword evidence="8" id="KW-0255">Endonuclease</keyword>
<evidence type="ECO:0000259" key="7">
    <source>
        <dbReference type="SMART" id="SM01340"/>
    </source>
</evidence>
<dbReference type="Gene3D" id="3.30.1370.100">
    <property type="entry name" value="MutL, C-terminal domain, regulatory subdomain"/>
    <property type="match status" value="1"/>
</dbReference>
<evidence type="ECO:0000313" key="8">
    <source>
        <dbReference type="EMBL" id="MBC8557856.1"/>
    </source>
</evidence>
<keyword evidence="8" id="KW-0540">Nuclease</keyword>
<dbReference type="Gene3D" id="3.30.565.10">
    <property type="entry name" value="Histidine kinase-like ATPase, C-terminal domain"/>
    <property type="match status" value="1"/>
</dbReference>
<dbReference type="GO" id="GO:0004519">
    <property type="term" value="F:endonuclease activity"/>
    <property type="evidence" value="ECO:0007669"/>
    <property type="project" value="UniProtKB-KW"/>
</dbReference>
<dbReference type="Proteomes" id="UP000637513">
    <property type="component" value="Unassembled WGS sequence"/>
</dbReference>
<comment type="function">
    <text evidence="4">This protein is involved in the repair of mismatches in DNA. It is required for dam-dependent methyl-directed DNA mismatch repair. May act as a 'molecular matchmaker', a protein that promotes the formation of a stable complex between two or more DNA-binding proteins in an ATP-dependent manner without itself being part of a final effector complex.</text>
</comment>
<dbReference type="SMART" id="SM01340">
    <property type="entry name" value="DNA_mis_repair"/>
    <property type="match status" value="1"/>
</dbReference>
<dbReference type="Pfam" id="PF13589">
    <property type="entry name" value="HATPase_c_3"/>
    <property type="match status" value="1"/>
</dbReference>
<dbReference type="CDD" id="cd16926">
    <property type="entry name" value="HATPase_MutL-MLH-PMS-like"/>
    <property type="match status" value="1"/>
</dbReference>
<dbReference type="NCBIfam" id="TIGR00585">
    <property type="entry name" value="mutl"/>
    <property type="match status" value="1"/>
</dbReference>
<gene>
    <name evidence="4 8" type="primary">mutL</name>
    <name evidence="8" type="ORF">H8700_09060</name>
</gene>
<dbReference type="InterPro" id="IPR002099">
    <property type="entry name" value="MutL/Mlh/PMS"/>
</dbReference>
<dbReference type="InterPro" id="IPR014762">
    <property type="entry name" value="DNA_mismatch_repair_CS"/>
</dbReference>
<keyword evidence="9" id="KW-1185">Reference proteome</keyword>
<evidence type="ECO:0000256" key="4">
    <source>
        <dbReference type="HAMAP-Rule" id="MF_00149"/>
    </source>
</evidence>
<comment type="similarity">
    <text evidence="1 4">Belongs to the DNA mismatch repair MutL/HexB family.</text>
</comment>
<dbReference type="PANTHER" id="PTHR10073:SF12">
    <property type="entry name" value="DNA MISMATCH REPAIR PROTEIN MLH1"/>
    <property type="match status" value="1"/>
</dbReference>
<proteinExistence type="inferred from homology"/>
<dbReference type="Pfam" id="PF01119">
    <property type="entry name" value="DNA_mis_repair"/>
    <property type="match status" value="1"/>
</dbReference>
<dbReference type="InterPro" id="IPR042120">
    <property type="entry name" value="MutL_C_dimsub"/>
</dbReference>
<dbReference type="Pfam" id="PF08676">
    <property type="entry name" value="MutL_C"/>
    <property type="match status" value="1"/>
</dbReference>
<evidence type="ECO:0000256" key="3">
    <source>
        <dbReference type="ARBA" id="ARBA00023204"/>
    </source>
</evidence>
<evidence type="ECO:0000313" key="9">
    <source>
        <dbReference type="Proteomes" id="UP000637513"/>
    </source>
</evidence>
<dbReference type="Gene3D" id="3.30.230.10">
    <property type="match status" value="1"/>
</dbReference>
<dbReference type="InterPro" id="IPR020667">
    <property type="entry name" value="DNA_mismatch_repair_MutL"/>
</dbReference>
<feature type="domain" description="DNA mismatch repair protein S5" evidence="7">
    <location>
        <begin position="209"/>
        <end position="327"/>
    </location>
</feature>
<dbReference type="InterPro" id="IPR013507">
    <property type="entry name" value="DNA_mismatch_S5_2-like"/>
</dbReference>
<feature type="compositionally biased region" description="Polar residues" evidence="5">
    <location>
        <begin position="423"/>
        <end position="447"/>
    </location>
</feature>
<dbReference type="PANTHER" id="PTHR10073">
    <property type="entry name" value="DNA MISMATCH REPAIR PROTEIN MLH, PMS, MUTL"/>
    <property type="match status" value="1"/>
</dbReference>
<dbReference type="InterPro" id="IPR014721">
    <property type="entry name" value="Ribsml_uS5_D2-typ_fold_subgr"/>
</dbReference>
<dbReference type="RefSeq" id="WP_249305268.1">
    <property type="nucleotide sequence ID" value="NZ_JACRSW010000032.1"/>
</dbReference>
<dbReference type="InterPro" id="IPR037198">
    <property type="entry name" value="MutL_C_sf"/>
</dbReference>
<organism evidence="8 9">
    <name type="scientific">Jutongia hominis</name>
    <dbReference type="NCBI Taxonomy" id="2763664"/>
    <lineage>
        <taxon>Bacteria</taxon>
        <taxon>Bacillati</taxon>
        <taxon>Bacillota</taxon>
        <taxon>Clostridia</taxon>
        <taxon>Lachnospirales</taxon>
        <taxon>Lachnospiraceae</taxon>
        <taxon>Jutongia</taxon>
    </lineage>
</organism>